<evidence type="ECO:0000313" key="1">
    <source>
        <dbReference type="EMBL" id="MBE1562080.1"/>
    </source>
</evidence>
<sequence>MERRELARTVSLAVTVAPSGLRLTASFDRADDKDVDGTDEGFDVPSMRAAFAEAGGTLNVTTCAGGATVNGTIPATNLRRRAR</sequence>
<keyword evidence="2" id="KW-1185">Reference proteome</keyword>
<comment type="caution">
    <text evidence="1">The sequence shown here is derived from an EMBL/GenBank/DDBJ whole genome shotgun (WGS) entry which is preliminary data.</text>
</comment>
<proteinExistence type="predicted"/>
<organism evidence="1 2">
    <name type="scientific">Nonomuraea africana</name>
    <dbReference type="NCBI Taxonomy" id="46171"/>
    <lineage>
        <taxon>Bacteria</taxon>
        <taxon>Bacillati</taxon>
        <taxon>Actinomycetota</taxon>
        <taxon>Actinomycetes</taxon>
        <taxon>Streptosporangiales</taxon>
        <taxon>Streptosporangiaceae</taxon>
        <taxon>Nonomuraea</taxon>
    </lineage>
</organism>
<dbReference type="EMBL" id="JADBEF010000001">
    <property type="protein sequence ID" value="MBE1562080.1"/>
    <property type="molecule type" value="Genomic_DNA"/>
</dbReference>
<accession>A0ABR9KJT4</accession>
<dbReference type="Proteomes" id="UP000661607">
    <property type="component" value="Unassembled WGS sequence"/>
</dbReference>
<name>A0ABR9KJT4_9ACTN</name>
<gene>
    <name evidence="1" type="ORF">H4W81_004859</name>
</gene>
<reference evidence="1 2" key="1">
    <citation type="submission" date="2020-10" db="EMBL/GenBank/DDBJ databases">
        <title>Sequencing the genomes of 1000 actinobacteria strains.</title>
        <authorList>
            <person name="Klenk H.-P."/>
        </authorList>
    </citation>
    <scope>NUCLEOTIDE SEQUENCE [LARGE SCALE GENOMIC DNA]</scope>
    <source>
        <strain evidence="1 2">DSM 43748</strain>
    </source>
</reference>
<evidence type="ECO:0000313" key="2">
    <source>
        <dbReference type="Proteomes" id="UP000661607"/>
    </source>
</evidence>
<protein>
    <submittedName>
        <fullName evidence="1">Uncharacterized protein</fullName>
    </submittedName>
</protein>